<comment type="catalytic activity">
    <reaction evidence="5 8">
        <text>a 2'-deoxycytidine in DNA + S-adenosyl-L-methionine = a 5-methyl-2'-deoxycytidine in DNA + S-adenosyl-L-homocysteine + H(+)</text>
        <dbReference type="Rhea" id="RHEA:13681"/>
        <dbReference type="Rhea" id="RHEA-COMP:11369"/>
        <dbReference type="Rhea" id="RHEA-COMP:11370"/>
        <dbReference type="ChEBI" id="CHEBI:15378"/>
        <dbReference type="ChEBI" id="CHEBI:57856"/>
        <dbReference type="ChEBI" id="CHEBI:59789"/>
        <dbReference type="ChEBI" id="CHEBI:85452"/>
        <dbReference type="ChEBI" id="CHEBI:85454"/>
        <dbReference type="EC" id="2.1.1.37"/>
    </reaction>
</comment>
<dbReference type="GO" id="GO:0003886">
    <property type="term" value="F:DNA (cytosine-5-)-methyltransferase activity"/>
    <property type="evidence" value="ECO:0007669"/>
    <property type="project" value="UniProtKB-EC"/>
</dbReference>
<evidence type="ECO:0000256" key="2">
    <source>
        <dbReference type="ARBA" id="ARBA00022679"/>
    </source>
</evidence>
<dbReference type="EMBL" id="CP103300">
    <property type="protein sequence ID" value="UYM18334.1"/>
    <property type="molecule type" value="Genomic_DNA"/>
</dbReference>
<reference evidence="9" key="1">
    <citation type="submission" date="2022-10" db="EMBL/GenBank/DDBJ databases">
        <title>Completed Genome Sequence of two octocoral isolated bacterium, Endozoicomonas euniceicola EF212T and Endozoicomonas gorgoniicola PS125T.</title>
        <authorList>
            <person name="Chiou Y.-J."/>
            <person name="Chen Y.-H."/>
        </authorList>
    </citation>
    <scope>NUCLEOTIDE SEQUENCE</scope>
    <source>
        <strain evidence="9">EF212</strain>
    </source>
</reference>
<dbReference type="PROSITE" id="PS51679">
    <property type="entry name" value="SAM_MT_C5"/>
    <property type="match status" value="1"/>
</dbReference>
<dbReference type="PANTHER" id="PTHR10629:SF52">
    <property type="entry name" value="DNA (CYTOSINE-5)-METHYLTRANSFERASE 1"/>
    <property type="match status" value="1"/>
</dbReference>
<dbReference type="InterPro" id="IPR031303">
    <property type="entry name" value="C5_meth_CS"/>
</dbReference>
<dbReference type="InterPro" id="IPR001525">
    <property type="entry name" value="C5_MeTfrase"/>
</dbReference>
<dbReference type="Proteomes" id="UP001163255">
    <property type="component" value="Chromosome"/>
</dbReference>
<evidence type="ECO:0000256" key="7">
    <source>
        <dbReference type="RuleBase" id="RU000416"/>
    </source>
</evidence>
<keyword evidence="3 6" id="KW-0949">S-adenosyl-L-methionine</keyword>
<accession>A0ABY6H2F7</accession>
<gene>
    <name evidence="9" type="primary">dcm</name>
    <name evidence="9" type="ORF">NX720_10635</name>
</gene>
<dbReference type="NCBIfam" id="TIGR00675">
    <property type="entry name" value="dcm"/>
    <property type="match status" value="1"/>
</dbReference>
<proteinExistence type="inferred from homology"/>
<dbReference type="Pfam" id="PF00145">
    <property type="entry name" value="DNA_methylase"/>
    <property type="match status" value="1"/>
</dbReference>
<keyword evidence="2 6" id="KW-0808">Transferase</keyword>
<sequence length="426" mass="47689">MLNNKRVLSLFSGCGGMDLGFEGGFSVAREFINPEIFRHFASPEDGMVYLPETSFQTVFANDILKYAESAWKPFFQQRGVDSEFVFHTESIVDLVKKHKSGEFEFPENIDVVTGGFPCQDFSVAGKRNGFNSHKCHHNAMGTEVSAEESRGSLYLWMREVVEITKPKVFVAENVKGLVSLGDAKKIIENDFRNIDQGYLVVPARVLFAPDYGIPQRRERVIFIGLSLRHLNPGVAQLIESGKIDVYPPRTHSEQGNDRLAPYSQVRHALRGLEEPGVSNDLAQQKFSKAKYCPGTQGQAEVSYHGVAPTIRAEHHGNIEYRRLSRENGGKNTEELDLGLVERRLTVRECARIQTFPDSYEFVRSKRKGVEYPLSASGAYKVIGNAVPPLLAYHIARHIEALWVGMFNDVTVAETQVNLFEAEAACA</sequence>
<comment type="similarity">
    <text evidence="6 7">Belongs to the class I-like SAM-binding methyltransferase superfamily. C5-methyltransferase family.</text>
</comment>
<dbReference type="InterPro" id="IPR029063">
    <property type="entry name" value="SAM-dependent_MTases_sf"/>
</dbReference>
<dbReference type="SUPFAM" id="SSF53335">
    <property type="entry name" value="S-adenosyl-L-methionine-dependent methyltransferases"/>
    <property type="match status" value="1"/>
</dbReference>
<keyword evidence="1 6" id="KW-0489">Methyltransferase</keyword>
<dbReference type="PRINTS" id="PR00105">
    <property type="entry name" value="C5METTRFRASE"/>
</dbReference>
<keyword evidence="10" id="KW-1185">Reference proteome</keyword>
<evidence type="ECO:0000256" key="4">
    <source>
        <dbReference type="ARBA" id="ARBA00022747"/>
    </source>
</evidence>
<dbReference type="PROSITE" id="PS00094">
    <property type="entry name" value="C5_MTASE_1"/>
    <property type="match status" value="1"/>
</dbReference>
<keyword evidence="4" id="KW-0680">Restriction system</keyword>
<dbReference type="PROSITE" id="PS00095">
    <property type="entry name" value="C5_MTASE_2"/>
    <property type="match status" value="1"/>
</dbReference>
<protein>
    <recommendedName>
        <fullName evidence="8">Cytosine-specific methyltransferase</fullName>
        <ecNumber evidence="8">2.1.1.37</ecNumber>
    </recommendedName>
</protein>
<dbReference type="Gene3D" id="3.90.120.10">
    <property type="entry name" value="DNA Methylase, subunit A, domain 2"/>
    <property type="match status" value="1"/>
</dbReference>
<dbReference type="PANTHER" id="PTHR10629">
    <property type="entry name" value="CYTOSINE-SPECIFIC METHYLTRANSFERASE"/>
    <property type="match status" value="1"/>
</dbReference>
<evidence type="ECO:0000256" key="8">
    <source>
        <dbReference type="RuleBase" id="RU000417"/>
    </source>
</evidence>
<dbReference type="GO" id="GO:0032259">
    <property type="term" value="P:methylation"/>
    <property type="evidence" value="ECO:0007669"/>
    <property type="project" value="UniProtKB-KW"/>
</dbReference>
<feature type="active site" evidence="6">
    <location>
        <position position="118"/>
    </location>
</feature>
<evidence type="ECO:0000256" key="1">
    <source>
        <dbReference type="ARBA" id="ARBA00022603"/>
    </source>
</evidence>
<organism evidence="9 10">
    <name type="scientific">Endozoicomonas euniceicola</name>
    <dbReference type="NCBI Taxonomy" id="1234143"/>
    <lineage>
        <taxon>Bacteria</taxon>
        <taxon>Pseudomonadati</taxon>
        <taxon>Pseudomonadota</taxon>
        <taxon>Gammaproteobacteria</taxon>
        <taxon>Oceanospirillales</taxon>
        <taxon>Endozoicomonadaceae</taxon>
        <taxon>Endozoicomonas</taxon>
    </lineage>
</organism>
<dbReference type="EC" id="2.1.1.37" evidence="8"/>
<dbReference type="InterPro" id="IPR018117">
    <property type="entry name" value="C5_DNA_meth_AS"/>
</dbReference>
<evidence type="ECO:0000256" key="3">
    <source>
        <dbReference type="ARBA" id="ARBA00022691"/>
    </source>
</evidence>
<evidence type="ECO:0000256" key="5">
    <source>
        <dbReference type="ARBA" id="ARBA00047422"/>
    </source>
</evidence>
<evidence type="ECO:0000256" key="6">
    <source>
        <dbReference type="PROSITE-ProRule" id="PRU01016"/>
    </source>
</evidence>
<name>A0ABY6H2F7_9GAMM</name>
<evidence type="ECO:0000313" key="10">
    <source>
        <dbReference type="Proteomes" id="UP001163255"/>
    </source>
</evidence>
<dbReference type="Gene3D" id="3.40.50.150">
    <property type="entry name" value="Vaccinia Virus protein VP39"/>
    <property type="match status" value="1"/>
</dbReference>
<dbReference type="InterPro" id="IPR050390">
    <property type="entry name" value="C5-Methyltransferase"/>
</dbReference>
<evidence type="ECO:0000313" key="9">
    <source>
        <dbReference type="EMBL" id="UYM18334.1"/>
    </source>
</evidence>
<dbReference type="RefSeq" id="WP_262601096.1">
    <property type="nucleotide sequence ID" value="NZ_CP103300.1"/>
</dbReference>